<evidence type="ECO:0000313" key="11">
    <source>
        <dbReference type="Proteomes" id="UP001500339"/>
    </source>
</evidence>
<dbReference type="SUPFAM" id="SSF48310">
    <property type="entry name" value="Aldehyde ferredoxin oxidoreductase, C-terminal domains"/>
    <property type="match status" value="1"/>
</dbReference>
<dbReference type="PANTHER" id="PTHR30038:SF0">
    <property type="entry name" value="TUNGSTEN-CONTAINING ALDEHYDE FERREDOXIN OXIDOREDUCTASE"/>
    <property type="match status" value="1"/>
</dbReference>
<evidence type="ECO:0000256" key="5">
    <source>
        <dbReference type="ARBA" id="ARBA00023002"/>
    </source>
</evidence>
<evidence type="ECO:0000256" key="2">
    <source>
        <dbReference type="ARBA" id="ARBA00011032"/>
    </source>
</evidence>
<dbReference type="InterPro" id="IPR013983">
    <property type="entry name" value="Ald_Fedxn_OxRdtase_N"/>
</dbReference>
<comment type="cofactor">
    <cofactor evidence="8">
        <name>tungstopterin</name>
        <dbReference type="ChEBI" id="CHEBI:30402"/>
    </cofactor>
</comment>
<evidence type="ECO:0000313" key="10">
    <source>
        <dbReference type="EMBL" id="GAA0725632.1"/>
    </source>
</evidence>
<proteinExistence type="inferred from homology"/>
<evidence type="ECO:0000256" key="3">
    <source>
        <dbReference type="ARBA" id="ARBA00022485"/>
    </source>
</evidence>
<sequence>MSKVTGWTGKILRVNLSTGKISTEDTLKYKDLVGGSGIGYKVMFDEVPTGTKPFDEANKLIFSAGPLTGTGIPCTSRTTITSLLPTNPYYAVADGHMGGNFAAVMKYAGWDAIIVEGKSRRPVYLLIEDDKAYINDASFIWGQGIFDSNAQLSARIGKEASIALIGQAGENEVPMSVIMNGRSHSAGGQGGIMGSKKLKAIAIKGTGAVHIAGDKKEWLELDKLNMSVIGANNNHVVPSTPQPWAEFNNKGSRWNAHKGLTWGASETKVDTGECDPKDMNSVGFRSQKGVFDLGAVAEKYTVRMGGCQSCPIRCHSQLNIPKLEKKYGVSPHVANTCMGYFSPGGIMIKGFSEEGEKGEGAMIARSLGSVLADDYGVWCNYGQIGRDFKYVYEKGILKKVLPKEEYDSIPWDKLEAKDPEFLKDFYRRIAFKEGEFSHLGDGSYWIAKRWNLGDEFINSKDVGLWSPLGFPKHHSSETNAQVGAVISCMFNRDAMVHTLINYTGSGLPLEIQKTRAKELFGSEEALDNPAHYTKMNPYKAKFAKWSIVRSILHNCLTVCNYVWPMTFSPLKERGYKGDTSLEAKYYSLATGHQLSEQELDLAGERIFTLFRALTVKNMNTVDMRNKHDLMCDWIFEIDKDKAPFTPGTIKMDRKDMQDALTMLYKEMGWDEKTGAPTKETLVKIGLADVAAELERLKLLP</sequence>
<evidence type="ECO:0000256" key="4">
    <source>
        <dbReference type="ARBA" id="ARBA00022723"/>
    </source>
</evidence>
<evidence type="ECO:0000256" key="6">
    <source>
        <dbReference type="ARBA" id="ARBA00023004"/>
    </source>
</evidence>
<dbReference type="Pfam" id="PF02730">
    <property type="entry name" value="AFOR_N"/>
    <property type="match status" value="1"/>
</dbReference>
<dbReference type="InterPro" id="IPR036503">
    <property type="entry name" value="Ald_Fedxn_OxRdtase_N_sf"/>
</dbReference>
<dbReference type="InterPro" id="IPR051919">
    <property type="entry name" value="W-dependent_AOR"/>
</dbReference>
<dbReference type="Gene3D" id="1.10.569.10">
    <property type="entry name" value="Aldehyde Ferredoxin Oxidoreductase Protein, subunit A, domain 2"/>
    <property type="match status" value="1"/>
</dbReference>
<dbReference type="Pfam" id="PF01314">
    <property type="entry name" value="AFOR_C"/>
    <property type="match status" value="1"/>
</dbReference>
<evidence type="ECO:0000256" key="7">
    <source>
        <dbReference type="ARBA" id="ARBA00023014"/>
    </source>
</evidence>
<dbReference type="Proteomes" id="UP001500339">
    <property type="component" value="Unassembled WGS sequence"/>
</dbReference>
<reference evidence="10 11" key="1">
    <citation type="journal article" date="2019" name="Int. J. Syst. Evol. Microbiol.">
        <title>The Global Catalogue of Microorganisms (GCM) 10K type strain sequencing project: providing services to taxonomists for standard genome sequencing and annotation.</title>
        <authorList>
            <consortium name="The Broad Institute Genomics Platform"/>
            <consortium name="The Broad Institute Genome Sequencing Center for Infectious Disease"/>
            <person name="Wu L."/>
            <person name="Ma J."/>
        </authorList>
    </citation>
    <scope>NUCLEOTIDE SEQUENCE [LARGE SCALE GENOMIC DNA]</scope>
    <source>
        <strain evidence="10 11">JCM 1405</strain>
    </source>
</reference>
<dbReference type="EMBL" id="BAAACF010000001">
    <property type="protein sequence ID" value="GAA0725632.1"/>
    <property type="molecule type" value="Genomic_DNA"/>
</dbReference>
<keyword evidence="5" id="KW-0560">Oxidoreductase</keyword>
<keyword evidence="6" id="KW-0408">Iron</keyword>
<dbReference type="InterPro" id="IPR001203">
    <property type="entry name" value="OxRdtase_Ald_Fedxn_C"/>
</dbReference>
<dbReference type="InterPro" id="IPR013984">
    <property type="entry name" value="Ald_Fedxn_OxRdtase_dom2"/>
</dbReference>
<dbReference type="RefSeq" id="WP_343769457.1">
    <property type="nucleotide sequence ID" value="NZ_BAAACF010000001.1"/>
</dbReference>
<comment type="cofactor">
    <cofactor evidence="1">
        <name>[4Fe-4S] cluster</name>
        <dbReference type="ChEBI" id="CHEBI:49883"/>
    </cofactor>
</comment>
<gene>
    <name evidence="10" type="ORF">GCM10008905_21270</name>
</gene>
<dbReference type="InterPro" id="IPR036021">
    <property type="entry name" value="Tungsten_al_ferr_oxy-like_C"/>
</dbReference>
<keyword evidence="7" id="KW-0411">Iron-sulfur</keyword>
<organism evidence="10 11">
    <name type="scientific">Clostridium malenominatum</name>
    <dbReference type="NCBI Taxonomy" id="1539"/>
    <lineage>
        <taxon>Bacteria</taxon>
        <taxon>Bacillati</taxon>
        <taxon>Bacillota</taxon>
        <taxon>Clostridia</taxon>
        <taxon>Eubacteriales</taxon>
        <taxon>Clostridiaceae</taxon>
        <taxon>Clostridium</taxon>
    </lineage>
</organism>
<keyword evidence="3" id="KW-0004">4Fe-4S</keyword>
<protein>
    <submittedName>
        <fullName evidence="10">Aldehyde ferredoxin oxidoreductase</fullName>
    </submittedName>
</protein>
<dbReference type="PANTHER" id="PTHR30038">
    <property type="entry name" value="ALDEHYDE FERREDOXIN OXIDOREDUCTASE"/>
    <property type="match status" value="1"/>
</dbReference>
<dbReference type="SMART" id="SM00790">
    <property type="entry name" value="AFOR_N"/>
    <property type="match status" value="1"/>
</dbReference>
<comment type="similarity">
    <text evidence="2">Belongs to the AOR/FOR family.</text>
</comment>
<accession>A0ABN1J193</accession>
<evidence type="ECO:0000256" key="1">
    <source>
        <dbReference type="ARBA" id="ARBA00001966"/>
    </source>
</evidence>
<dbReference type="Gene3D" id="1.10.599.10">
    <property type="entry name" value="Aldehyde Ferredoxin Oxidoreductase Protein, subunit A, domain 3"/>
    <property type="match status" value="1"/>
</dbReference>
<feature type="domain" description="Aldehyde ferredoxin oxidoreductase N-terminal" evidence="9">
    <location>
        <begin position="7"/>
        <end position="207"/>
    </location>
</feature>
<name>A0ABN1J193_9CLOT</name>
<comment type="caution">
    <text evidence="10">The sequence shown here is derived from an EMBL/GenBank/DDBJ whole genome shotgun (WGS) entry which is preliminary data.</text>
</comment>
<dbReference type="InterPro" id="IPR013985">
    <property type="entry name" value="Ald_Fedxn_OxRdtase_dom3"/>
</dbReference>
<dbReference type="SUPFAM" id="SSF56228">
    <property type="entry name" value="Aldehyde ferredoxin oxidoreductase, N-terminal domain"/>
    <property type="match status" value="1"/>
</dbReference>
<evidence type="ECO:0000256" key="8">
    <source>
        <dbReference type="ARBA" id="ARBA00049934"/>
    </source>
</evidence>
<dbReference type="Gene3D" id="3.60.9.10">
    <property type="entry name" value="Aldehyde ferredoxin oxidoreductase, N-terminal domain"/>
    <property type="match status" value="1"/>
</dbReference>
<dbReference type="NCBIfam" id="NF007354">
    <property type="entry name" value="PRK09849.1"/>
    <property type="match status" value="1"/>
</dbReference>
<keyword evidence="11" id="KW-1185">Reference proteome</keyword>
<evidence type="ECO:0000259" key="9">
    <source>
        <dbReference type="SMART" id="SM00790"/>
    </source>
</evidence>
<keyword evidence="4" id="KW-0479">Metal-binding</keyword>